<protein>
    <submittedName>
        <fullName evidence="2">Uncharacterized protein</fullName>
    </submittedName>
</protein>
<name>A0ABN9YCC7_9DINO</name>
<feature type="compositionally biased region" description="Basic and acidic residues" evidence="1">
    <location>
        <begin position="251"/>
        <end position="275"/>
    </location>
</feature>
<gene>
    <name evidence="2" type="ORF">PCOR1329_LOCUS84539</name>
</gene>
<evidence type="ECO:0000256" key="1">
    <source>
        <dbReference type="SAM" id="MobiDB-lite"/>
    </source>
</evidence>
<keyword evidence="3" id="KW-1185">Reference proteome</keyword>
<feature type="compositionally biased region" description="Basic and acidic residues" evidence="1">
    <location>
        <begin position="289"/>
        <end position="299"/>
    </location>
</feature>
<feature type="compositionally biased region" description="Basic and acidic residues" evidence="1">
    <location>
        <begin position="154"/>
        <end position="164"/>
    </location>
</feature>
<feature type="compositionally biased region" description="Gly residues" evidence="1">
    <location>
        <begin position="72"/>
        <end position="85"/>
    </location>
</feature>
<organism evidence="2 3">
    <name type="scientific">Prorocentrum cordatum</name>
    <dbReference type="NCBI Taxonomy" id="2364126"/>
    <lineage>
        <taxon>Eukaryota</taxon>
        <taxon>Sar</taxon>
        <taxon>Alveolata</taxon>
        <taxon>Dinophyceae</taxon>
        <taxon>Prorocentrales</taxon>
        <taxon>Prorocentraceae</taxon>
        <taxon>Prorocentrum</taxon>
    </lineage>
</organism>
<comment type="caution">
    <text evidence="2">The sequence shown here is derived from an EMBL/GenBank/DDBJ whole genome shotgun (WGS) entry which is preliminary data.</text>
</comment>
<feature type="region of interest" description="Disordered" evidence="1">
    <location>
        <begin position="218"/>
        <end position="299"/>
    </location>
</feature>
<dbReference type="Proteomes" id="UP001189429">
    <property type="component" value="Unassembled WGS sequence"/>
</dbReference>
<proteinExistence type="predicted"/>
<evidence type="ECO:0000313" key="3">
    <source>
        <dbReference type="Proteomes" id="UP001189429"/>
    </source>
</evidence>
<dbReference type="EMBL" id="CAUYUJ010022376">
    <property type="protein sequence ID" value="CAK0910336.1"/>
    <property type="molecule type" value="Genomic_DNA"/>
</dbReference>
<feature type="compositionally biased region" description="Acidic residues" evidence="1">
    <location>
        <begin position="21"/>
        <end position="31"/>
    </location>
</feature>
<evidence type="ECO:0000313" key="2">
    <source>
        <dbReference type="EMBL" id="CAK0910336.1"/>
    </source>
</evidence>
<reference evidence="2" key="1">
    <citation type="submission" date="2023-10" db="EMBL/GenBank/DDBJ databases">
        <authorList>
            <person name="Chen Y."/>
            <person name="Shah S."/>
            <person name="Dougan E. K."/>
            <person name="Thang M."/>
            <person name="Chan C."/>
        </authorList>
    </citation>
    <scope>NUCLEOTIDE SEQUENCE [LARGE SCALE GENOMIC DNA]</scope>
</reference>
<accession>A0ABN9YCC7</accession>
<feature type="region of interest" description="Disordered" evidence="1">
    <location>
        <begin position="1"/>
        <end position="169"/>
    </location>
</feature>
<feature type="compositionally biased region" description="Acidic residues" evidence="1">
    <location>
        <begin position="241"/>
        <end position="250"/>
    </location>
</feature>
<sequence>MTASTQSPDMNKRRGKGKKEEEEEEEEEEGEWAARLPKQALWKERPGGPGAAGRCCAQAWRRKTSESSNLGPFGGGAYGDHGSGGPAKQQRGARGGSGHGAEPKAWARNTAATQKQQERDQRRRSKTRSGARLPAPRPGEQPTGRLPGGSLAHRGLEELPRLGPRDGAVPYRRVRPAQHVHAHHSHGAQLVAGVRFWLSASRTRRAREAEERALQAHLGRAAARGATPAYTGDDTVHKLQEEEEEEEEEKEEKAETEVKAEAEAQEDGIRPDIQRRTNIIAASAPSRASRGEPRATPRP</sequence>